<dbReference type="GO" id="GO:0000257">
    <property type="term" value="F:nitrilase activity"/>
    <property type="evidence" value="ECO:0007669"/>
    <property type="project" value="UniProtKB-EC"/>
</dbReference>
<name>A0A0F4G9R3_9PEZI</name>
<evidence type="ECO:0000256" key="1">
    <source>
        <dbReference type="ARBA" id="ARBA00008129"/>
    </source>
</evidence>
<proteinExistence type="inferred from homology"/>
<evidence type="ECO:0000313" key="6">
    <source>
        <dbReference type="EMBL" id="KJX94079.1"/>
    </source>
</evidence>
<keyword evidence="2" id="KW-0378">Hydrolase</keyword>
<dbReference type="SUPFAM" id="SSF56317">
    <property type="entry name" value="Carbon-nitrogen hydrolase"/>
    <property type="match status" value="1"/>
</dbReference>
<accession>A0A0F4G9R3</accession>
<dbReference type="PANTHER" id="PTHR46044">
    <property type="entry name" value="NITRILASE"/>
    <property type="match status" value="1"/>
</dbReference>
<evidence type="ECO:0000259" key="5">
    <source>
        <dbReference type="PROSITE" id="PS50263"/>
    </source>
</evidence>
<protein>
    <recommendedName>
        <fullName evidence="4">nitrilase</fullName>
        <ecNumber evidence="4">3.5.5.1</ecNumber>
    </recommendedName>
</protein>
<dbReference type="OrthoDB" id="10250282at2759"/>
<evidence type="ECO:0000256" key="4">
    <source>
        <dbReference type="ARBA" id="ARBA00039045"/>
    </source>
</evidence>
<dbReference type="AlphaFoldDB" id="A0A0F4G9R3"/>
<gene>
    <name evidence="6" type="ORF">TI39_contig4220g00013</name>
</gene>
<comment type="catalytic activity">
    <reaction evidence="3">
        <text>a nitrile + 2 H2O = a carboxylate + NH4(+)</text>
        <dbReference type="Rhea" id="RHEA:21724"/>
        <dbReference type="ChEBI" id="CHEBI:15377"/>
        <dbReference type="ChEBI" id="CHEBI:18379"/>
        <dbReference type="ChEBI" id="CHEBI:28938"/>
        <dbReference type="ChEBI" id="CHEBI:29067"/>
        <dbReference type="EC" id="3.5.5.1"/>
    </reaction>
</comment>
<comment type="similarity">
    <text evidence="1">Belongs to the carbon-nitrogen hydrolase superfamily. Nitrilase family.</text>
</comment>
<keyword evidence="7" id="KW-1185">Reference proteome</keyword>
<dbReference type="PANTHER" id="PTHR46044:SF14">
    <property type="entry name" value="ARYLACETONITRILASE"/>
    <property type="match status" value="1"/>
</dbReference>
<dbReference type="Pfam" id="PF00795">
    <property type="entry name" value="CN_hydrolase"/>
    <property type="match status" value="1"/>
</dbReference>
<dbReference type="STRING" id="1047168.A0A0F4G9R3"/>
<dbReference type="Gene3D" id="3.60.110.10">
    <property type="entry name" value="Carbon-nitrogen hydrolase"/>
    <property type="match status" value="1"/>
</dbReference>
<evidence type="ECO:0000313" key="7">
    <source>
        <dbReference type="Proteomes" id="UP000033647"/>
    </source>
</evidence>
<sequence>MSSAPASTVRVAVIQHEPVWLDLEKTVQKTIRIIEEAAQAKAKLVAFPECWIPGYPAWIW</sequence>
<dbReference type="InterPro" id="IPR003010">
    <property type="entry name" value="C-N_Hydrolase"/>
</dbReference>
<dbReference type="EMBL" id="LAFY01004179">
    <property type="protein sequence ID" value="KJX94079.1"/>
    <property type="molecule type" value="Genomic_DNA"/>
</dbReference>
<dbReference type="PROSITE" id="PS50263">
    <property type="entry name" value="CN_HYDROLASE"/>
    <property type="match status" value="1"/>
</dbReference>
<organism evidence="6 7">
    <name type="scientific">Zymoseptoria brevis</name>
    <dbReference type="NCBI Taxonomy" id="1047168"/>
    <lineage>
        <taxon>Eukaryota</taxon>
        <taxon>Fungi</taxon>
        <taxon>Dikarya</taxon>
        <taxon>Ascomycota</taxon>
        <taxon>Pezizomycotina</taxon>
        <taxon>Dothideomycetes</taxon>
        <taxon>Dothideomycetidae</taxon>
        <taxon>Mycosphaerellales</taxon>
        <taxon>Mycosphaerellaceae</taxon>
        <taxon>Zymoseptoria</taxon>
    </lineage>
</organism>
<evidence type="ECO:0000256" key="3">
    <source>
        <dbReference type="ARBA" id="ARBA00036406"/>
    </source>
</evidence>
<dbReference type="InterPro" id="IPR036526">
    <property type="entry name" value="C-N_Hydrolase_sf"/>
</dbReference>
<dbReference type="InterPro" id="IPR044149">
    <property type="entry name" value="Nitrilases_CHs"/>
</dbReference>
<dbReference type="EC" id="3.5.5.1" evidence="4"/>
<evidence type="ECO:0000256" key="2">
    <source>
        <dbReference type="ARBA" id="ARBA00022801"/>
    </source>
</evidence>
<reference evidence="6 7" key="1">
    <citation type="submission" date="2015-03" db="EMBL/GenBank/DDBJ databases">
        <title>RNA-seq based gene annotation and comparative genomics of four Zymoseptoria species reveal species-specific pathogenicity related genes and transposable element activity.</title>
        <authorList>
            <person name="Grandaubert J."/>
            <person name="Bhattacharyya A."/>
            <person name="Stukenbrock E.H."/>
        </authorList>
    </citation>
    <scope>NUCLEOTIDE SEQUENCE [LARGE SCALE GENOMIC DNA]</scope>
    <source>
        <strain evidence="6 7">Zb18110</strain>
    </source>
</reference>
<feature type="domain" description="CN hydrolase" evidence="5">
    <location>
        <begin position="9"/>
        <end position="60"/>
    </location>
</feature>
<comment type="caution">
    <text evidence="6">The sequence shown here is derived from an EMBL/GenBank/DDBJ whole genome shotgun (WGS) entry which is preliminary data.</text>
</comment>
<dbReference type="Proteomes" id="UP000033647">
    <property type="component" value="Unassembled WGS sequence"/>
</dbReference>